<reference evidence="1 2" key="1">
    <citation type="submission" date="2015-07" db="EMBL/GenBank/DDBJ databases">
        <title>The genome of Melipona quadrifasciata.</title>
        <authorList>
            <person name="Pan H."/>
            <person name="Kapheim K."/>
        </authorList>
    </citation>
    <scope>NUCLEOTIDE SEQUENCE [LARGE SCALE GENOMIC DNA]</scope>
    <source>
        <strain evidence="1">0111107301</strain>
        <tissue evidence="1">Whole body</tissue>
    </source>
</reference>
<dbReference type="EMBL" id="KQ435698">
    <property type="protein sequence ID" value="KOX80698.1"/>
    <property type="molecule type" value="Genomic_DNA"/>
</dbReference>
<evidence type="ECO:0000313" key="1">
    <source>
        <dbReference type="EMBL" id="KOX80698.1"/>
    </source>
</evidence>
<accession>A0A0N0BKL7</accession>
<gene>
    <name evidence="1" type="ORF">WN51_01986</name>
</gene>
<sequence>MHDYIGAEVTKEVTYLLRWQLLLRITYSLGLARPDYHSFQSLRHYLIDTSLKIREQIGKSVIGFLDSKVTSPFHRKFEN</sequence>
<protein>
    <submittedName>
        <fullName evidence="1">Uncharacterized protein</fullName>
    </submittedName>
</protein>
<dbReference type="AlphaFoldDB" id="A0A0N0BKL7"/>
<keyword evidence="2" id="KW-1185">Reference proteome</keyword>
<name>A0A0N0BKL7_9HYME</name>
<proteinExistence type="predicted"/>
<evidence type="ECO:0000313" key="2">
    <source>
        <dbReference type="Proteomes" id="UP000053105"/>
    </source>
</evidence>
<organism evidence="1 2">
    <name type="scientific">Melipona quadrifasciata</name>
    <dbReference type="NCBI Taxonomy" id="166423"/>
    <lineage>
        <taxon>Eukaryota</taxon>
        <taxon>Metazoa</taxon>
        <taxon>Ecdysozoa</taxon>
        <taxon>Arthropoda</taxon>
        <taxon>Hexapoda</taxon>
        <taxon>Insecta</taxon>
        <taxon>Pterygota</taxon>
        <taxon>Neoptera</taxon>
        <taxon>Endopterygota</taxon>
        <taxon>Hymenoptera</taxon>
        <taxon>Apocrita</taxon>
        <taxon>Aculeata</taxon>
        <taxon>Apoidea</taxon>
        <taxon>Anthophila</taxon>
        <taxon>Apidae</taxon>
        <taxon>Melipona</taxon>
    </lineage>
</organism>
<dbReference type="Proteomes" id="UP000053105">
    <property type="component" value="Unassembled WGS sequence"/>
</dbReference>